<evidence type="ECO:0000256" key="5">
    <source>
        <dbReference type="ARBA" id="ARBA00022722"/>
    </source>
</evidence>
<dbReference type="PROSITE" id="PS50137">
    <property type="entry name" value="DS_RBD"/>
    <property type="match status" value="1"/>
</dbReference>
<feature type="binding site" evidence="9">
    <location>
        <position position="119"/>
    </location>
    <ligand>
        <name>Mg(2+)</name>
        <dbReference type="ChEBI" id="CHEBI:18420"/>
    </ligand>
</feature>
<dbReference type="NCBIfam" id="TIGR02191">
    <property type="entry name" value="RNaseIII"/>
    <property type="match status" value="1"/>
</dbReference>
<dbReference type="EMBL" id="QUAH01000018">
    <property type="protein sequence ID" value="RFT14837.1"/>
    <property type="molecule type" value="Genomic_DNA"/>
</dbReference>
<evidence type="ECO:0000256" key="3">
    <source>
        <dbReference type="ARBA" id="ARBA00022552"/>
    </source>
</evidence>
<dbReference type="AlphaFoldDB" id="A0A3E2BJM3"/>
<dbReference type="CDD" id="cd10845">
    <property type="entry name" value="DSRM_RNAse_III_family"/>
    <property type="match status" value="1"/>
</dbReference>
<evidence type="ECO:0000256" key="9">
    <source>
        <dbReference type="HAMAP-Rule" id="MF_00104"/>
    </source>
</evidence>
<dbReference type="FunFam" id="1.10.1520.10:FF:000001">
    <property type="entry name" value="Ribonuclease 3"/>
    <property type="match status" value="1"/>
</dbReference>
<comment type="subunit">
    <text evidence="9">Homodimer.</text>
</comment>
<keyword evidence="9" id="KW-0819">tRNA processing</keyword>
<accession>A0A3E2BJM3</accession>
<keyword evidence="9" id="KW-0479">Metal-binding</keyword>
<comment type="caution">
    <text evidence="12">The sequence shown here is derived from an EMBL/GenBank/DDBJ whole genome shotgun (WGS) entry which is preliminary data.</text>
</comment>
<evidence type="ECO:0000256" key="1">
    <source>
        <dbReference type="ARBA" id="ARBA00000109"/>
    </source>
</evidence>
<dbReference type="Gene3D" id="1.10.1520.10">
    <property type="entry name" value="Ribonuclease III domain"/>
    <property type="match status" value="1"/>
</dbReference>
<feature type="active site" evidence="9">
    <location>
        <position position="47"/>
    </location>
</feature>
<dbReference type="GO" id="GO:0003725">
    <property type="term" value="F:double-stranded RNA binding"/>
    <property type="evidence" value="ECO:0007669"/>
    <property type="project" value="TreeGrafter"/>
</dbReference>
<dbReference type="PANTHER" id="PTHR11207">
    <property type="entry name" value="RIBONUCLEASE III"/>
    <property type="match status" value="1"/>
</dbReference>
<keyword evidence="7 9" id="KW-0378">Hydrolase</keyword>
<dbReference type="InterPro" id="IPR014720">
    <property type="entry name" value="dsRBD_dom"/>
</dbReference>
<comment type="subcellular location">
    <subcellularLocation>
        <location evidence="9">Cytoplasm</location>
    </subcellularLocation>
</comment>
<evidence type="ECO:0000256" key="8">
    <source>
        <dbReference type="ARBA" id="ARBA00022884"/>
    </source>
</evidence>
<dbReference type="GO" id="GO:0019843">
    <property type="term" value="F:rRNA binding"/>
    <property type="evidence" value="ECO:0007669"/>
    <property type="project" value="UniProtKB-KW"/>
</dbReference>
<feature type="active site" evidence="9">
    <location>
        <position position="119"/>
    </location>
</feature>
<keyword evidence="9" id="KW-0699">rRNA-binding</keyword>
<dbReference type="CDD" id="cd00593">
    <property type="entry name" value="RIBOc"/>
    <property type="match status" value="1"/>
</dbReference>
<evidence type="ECO:0000256" key="6">
    <source>
        <dbReference type="ARBA" id="ARBA00022759"/>
    </source>
</evidence>
<feature type="domain" description="RNase III" evidence="11">
    <location>
        <begin position="1"/>
        <end position="130"/>
    </location>
</feature>
<dbReference type="Pfam" id="PF00035">
    <property type="entry name" value="dsrm"/>
    <property type="match status" value="1"/>
</dbReference>
<evidence type="ECO:0000256" key="4">
    <source>
        <dbReference type="ARBA" id="ARBA00022664"/>
    </source>
</evidence>
<comment type="cofactor">
    <cofactor evidence="9">
        <name>Mg(2+)</name>
        <dbReference type="ChEBI" id="CHEBI:18420"/>
    </cofactor>
</comment>
<comment type="catalytic activity">
    <reaction evidence="1 9">
        <text>Endonucleolytic cleavage to 5'-phosphomonoester.</text>
        <dbReference type="EC" id="3.1.26.3"/>
    </reaction>
</comment>
<sequence length="264" mass="29126">MVAIEKKLGYKFQNPALLKQALTHSSYAYEHLEDRVQDNEILEFLGDSVVGLVLADFLRQAYPELGEGQLSKLKAALVSTSSLSILSRKLGLDRAVLLGRGEEKSGGRKKKSILAGTFEAVMGAIYLDSDFETSRRVLQALVKKHFKKLPRDNFQINNFKSALQEYFGQHKLPGPFYRTVTESGPAHDRVFTVEVLSGDKVLARASGPSKKSAEQKAAQKALKKMLKGSFKVFSEEAFILNPEAVVEGLPTVPKKSKGKVDSQP</sequence>
<keyword evidence="8 9" id="KW-0694">RNA-binding</keyword>
<name>A0A3E2BJM3_9BACT</name>
<dbReference type="GO" id="GO:0004525">
    <property type="term" value="F:ribonuclease III activity"/>
    <property type="evidence" value="ECO:0007669"/>
    <property type="project" value="UniProtKB-UniRule"/>
</dbReference>
<dbReference type="SUPFAM" id="SSF54768">
    <property type="entry name" value="dsRNA-binding domain-like"/>
    <property type="match status" value="1"/>
</dbReference>
<dbReference type="HAMAP" id="MF_00104">
    <property type="entry name" value="RNase_III"/>
    <property type="match status" value="1"/>
</dbReference>
<dbReference type="EC" id="3.1.26.3" evidence="9"/>
<evidence type="ECO:0000313" key="13">
    <source>
        <dbReference type="Proteomes" id="UP000257323"/>
    </source>
</evidence>
<dbReference type="GO" id="GO:0006364">
    <property type="term" value="P:rRNA processing"/>
    <property type="evidence" value="ECO:0007669"/>
    <property type="project" value="UniProtKB-UniRule"/>
</dbReference>
<keyword evidence="4 9" id="KW-0507">mRNA processing</keyword>
<dbReference type="Proteomes" id="UP000257323">
    <property type="component" value="Unassembled WGS sequence"/>
</dbReference>
<dbReference type="PROSITE" id="PS50142">
    <property type="entry name" value="RNASE_3_2"/>
    <property type="match status" value="1"/>
</dbReference>
<dbReference type="InterPro" id="IPR011907">
    <property type="entry name" value="RNase_III"/>
</dbReference>
<evidence type="ECO:0000256" key="7">
    <source>
        <dbReference type="ARBA" id="ARBA00022801"/>
    </source>
</evidence>
<dbReference type="GO" id="GO:0010468">
    <property type="term" value="P:regulation of gene expression"/>
    <property type="evidence" value="ECO:0007669"/>
    <property type="project" value="TreeGrafter"/>
</dbReference>
<dbReference type="GO" id="GO:0008033">
    <property type="term" value="P:tRNA processing"/>
    <property type="evidence" value="ECO:0007669"/>
    <property type="project" value="UniProtKB-KW"/>
</dbReference>
<evidence type="ECO:0000313" key="12">
    <source>
        <dbReference type="EMBL" id="RFT14837.1"/>
    </source>
</evidence>
<comment type="caution">
    <text evidence="9">Lacks conserved residue(s) required for the propagation of feature annotation.</text>
</comment>
<dbReference type="Gene3D" id="3.30.160.20">
    <property type="match status" value="1"/>
</dbReference>
<dbReference type="SUPFAM" id="SSF69065">
    <property type="entry name" value="RNase III domain-like"/>
    <property type="match status" value="1"/>
</dbReference>
<dbReference type="Pfam" id="PF14622">
    <property type="entry name" value="Ribonucleas_3_3"/>
    <property type="match status" value="1"/>
</dbReference>
<dbReference type="SMART" id="SM00358">
    <property type="entry name" value="DSRM"/>
    <property type="match status" value="1"/>
</dbReference>
<organism evidence="12 13">
    <name type="scientific">Candidatus Saccharicenans subterraneus</name>
    <dbReference type="NCBI Taxonomy" id="2508984"/>
    <lineage>
        <taxon>Bacteria</taxon>
        <taxon>Candidatus Aminicenantota</taxon>
        <taxon>Candidatus Aminicenantia</taxon>
        <taxon>Candidatus Aminicenantales</taxon>
        <taxon>Candidatus Saccharicenantaceae</taxon>
        <taxon>Candidatus Saccharicenans</taxon>
    </lineage>
</organism>
<keyword evidence="3 9" id="KW-0698">rRNA processing</keyword>
<feature type="domain" description="DRBM" evidence="10">
    <location>
        <begin position="158"/>
        <end position="227"/>
    </location>
</feature>
<evidence type="ECO:0000256" key="2">
    <source>
        <dbReference type="ARBA" id="ARBA00010183"/>
    </source>
</evidence>
<protein>
    <recommendedName>
        <fullName evidence="9">Ribonuclease 3</fullName>
        <ecNumber evidence="9">3.1.26.3</ecNumber>
    </recommendedName>
    <alternativeName>
        <fullName evidence="9">Ribonuclease III</fullName>
        <shortName evidence="9">RNase III</shortName>
    </alternativeName>
</protein>
<dbReference type="GO" id="GO:0006397">
    <property type="term" value="P:mRNA processing"/>
    <property type="evidence" value="ECO:0007669"/>
    <property type="project" value="UniProtKB-UniRule"/>
</dbReference>
<comment type="function">
    <text evidence="9">Digests double-stranded RNA. Involved in the processing of primary rRNA transcript to yield the immediate precursors to the large and small rRNAs (23S and 16S). Processes some mRNAs, and tRNAs when they are encoded in the rRNA operon. Processes pre-crRNA and tracrRNA of type II CRISPR loci if present in the organism.</text>
</comment>
<dbReference type="PANTHER" id="PTHR11207:SF0">
    <property type="entry name" value="RIBONUCLEASE 3"/>
    <property type="match status" value="1"/>
</dbReference>
<reference evidence="12 13" key="1">
    <citation type="submission" date="2018-08" db="EMBL/GenBank/DDBJ databases">
        <title>Genome analysis of the thermophilic bacterium of the candidate phylum Aminicenantes from deep subsurface aquifer revealed its physiology and ecological role.</title>
        <authorList>
            <person name="Kadnikov V.V."/>
            <person name="Mardanov A.V."/>
            <person name="Beletsky A.V."/>
            <person name="Karnachuk O.V."/>
            <person name="Ravin N.V."/>
        </authorList>
    </citation>
    <scope>NUCLEOTIDE SEQUENCE [LARGE SCALE GENOMIC DNA]</scope>
    <source>
        <strain evidence="12">BY38</strain>
    </source>
</reference>
<keyword evidence="5 9" id="KW-0540">Nuclease</keyword>
<dbReference type="InterPro" id="IPR000999">
    <property type="entry name" value="RNase_III_dom"/>
</dbReference>
<evidence type="ECO:0000259" key="10">
    <source>
        <dbReference type="PROSITE" id="PS50137"/>
    </source>
</evidence>
<evidence type="ECO:0000259" key="11">
    <source>
        <dbReference type="PROSITE" id="PS50142"/>
    </source>
</evidence>
<dbReference type="GO" id="GO:0005737">
    <property type="term" value="C:cytoplasm"/>
    <property type="evidence" value="ECO:0007669"/>
    <property type="project" value="UniProtKB-SubCell"/>
</dbReference>
<gene>
    <name evidence="9" type="primary">rnc</name>
    <name evidence="12" type="ORF">OP8BY_1530</name>
</gene>
<keyword evidence="9" id="KW-0460">Magnesium</keyword>
<proteinExistence type="inferred from homology"/>
<dbReference type="InterPro" id="IPR036389">
    <property type="entry name" value="RNase_III_sf"/>
</dbReference>
<dbReference type="GO" id="GO:0046872">
    <property type="term" value="F:metal ion binding"/>
    <property type="evidence" value="ECO:0007669"/>
    <property type="project" value="UniProtKB-KW"/>
</dbReference>
<dbReference type="SMART" id="SM00535">
    <property type="entry name" value="RIBOc"/>
    <property type="match status" value="1"/>
</dbReference>
<keyword evidence="6 9" id="KW-0255">Endonuclease</keyword>
<keyword evidence="9" id="KW-0963">Cytoplasm</keyword>
<comment type="similarity">
    <text evidence="2">Belongs to the ribonuclease III family.</text>
</comment>
<feature type="binding site" evidence="9">
    <location>
        <position position="43"/>
    </location>
    <ligand>
        <name>Mg(2+)</name>
        <dbReference type="ChEBI" id="CHEBI:18420"/>
    </ligand>
</feature>